<organism evidence="1 2">
    <name type="scientific">Melastoma candidum</name>
    <dbReference type="NCBI Taxonomy" id="119954"/>
    <lineage>
        <taxon>Eukaryota</taxon>
        <taxon>Viridiplantae</taxon>
        <taxon>Streptophyta</taxon>
        <taxon>Embryophyta</taxon>
        <taxon>Tracheophyta</taxon>
        <taxon>Spermatophyta</taxon>
        <taxon>Magnoliopsida</taxon>
        <taxon>eudicotyledons</taxon>
        <taxon>Gunneridae</taxon>
        <taxon>Pentapetalae</taxon>
        <taxon>rosids</taxon>
        <taxon>malvids</taxon>
        <taxon>Myrtales</taxon>
        <taxon>Melastomataceae</taxon>
        <taxon>Melastomatoideae</taxon>
        <taxon>Melastomateae</taxon>
        <taxon>Melastoma</taxon>
    </lineage>
</organism>
<proteinExistence type="predicted"/>
<evidence type="ECO:0000313" key="2">
    <source>
        <dbReference type="Proteomes" id="UP001057402"/>
    </source>
</evidence>
<keyword evidence="2" id="KW-1185">Reference proteome</keyword>
<evidence type="ECO:0000313" key="1">
    <source>
        <dbReference type="EMBL" id="KAI4341596.1"/>
    </source>
</evidence>
<accession>A0ACB9P3A0</accession>
<protein>
    <submittedName>
        <fullName evidence="1">Uncharacterized protein</fullName>
    </submittedName>
</protein>
<reference evidence="2" key="1">
    <citation type="journal article" date="2023" name="Front. Plant Sci.">
        <title>Chromosomal-level genome assembly of Melastoma candidum provides insights into trichome evolution.</title>
        <authorList>
            <person name="Zhong Y."/>
            <person name="Wu W."/>
            <person name="Sun C."/>
            <person name="Zou P."/>
            <person name="Liu Y."/>
            <person name="Dai S."/>
            <person name="Zhou R."/>
        </authorList>
    </citation>
    <scope>NUCLEOTIDE SEQUENCE [LARGE SCALE GENOMIC DNA]</scope>
</reference>
<sequence>MASSPSPAPAAPPRPLLASRRRNPSSVYPSHAPASKDKERVAKERKEAINRKVASQKAISIILRREATKEVIENKRKTGANSKKLLPRTVLEALHDRITALRWESALKVFELMREQMWYKPNPATYIKMIVMLGKCKQPTKALELFQVMVEEGCPANHESYTALLSAYSRSGLFDKAFLILDRMKNSLDCRPDVHTYSILIKSCLQVFEFDKVQFLLSDMKDQGIKPNTVTYNTLIDSYGRAKRYAEMESTIAEMLLQPDCQPDVWTMNSTLRAFGSSGQIGTMEKCYEKFQSSGIQPSIRTFNILLDSYAKAGEYEKMSAVMQYMQKYHFSWTDVTYNILIDAFGRAGDLKQMEYLFRLMQSERVRPNCVTLCSLVRAYGQAKDAEKINGVLRFIDNSDITLDLVFFNCLVDAFGRTESFVEMKNVLKIMAQRGFKPDTVTYRTMIKAYTISGMTSHAMELEHLIASRKQQDKDDRD</sequence>
<name>A0ACB9P3A0_9MYRT</name>
<dbReference type="Proteomes" id="UP001057402">
    <property type="component" value="Chromosome 7"/>
</dbReference>
<comment type="caution">
    <text evidence="1">The sequence shown here is derived from an EMBL/GenBank/DDBJ whole genome shotgun (WGS) entry which is preliminary data.</text>
</comment>
<dbReference type="EMBL" id="CM042886">
    <property type="protein sequence ID" value="KAI4341596.1"/>
    <property type="molecule type" value="Genomic_DNA"/>
</dbReference>
<gene>
    <name evidence="1" type="ORF">MLD38_026301</name>
</gene>